<dbReference type="GeneID" id="9096095"/>
<dbReference type="OMA" id="TMMNLRE"/>
<dbReference type="VEuPathDB" id="FungiDB:PAAG_05091"/>
<evidence type="ECO:0000313" key="8">
    <source>
        <dbReference type="Proteomes" id="UP000002059"/>
    </source>
</evidence>
<dbReference type="GO" id="GO:0005743">
    <property type="term" value="C:mitochondrial inner membrane"/>
    <property type="evidence" value="ECO:0007669"/>
    <property type="project" value="UniProtKB-SubCell"/>
</dbReference>
<dbReference type="OrthoDB" id="1913277at2759"/>
<dbReference type="InterPro" id="IPR039205">
    <property type="entry name" value="NDUFA11"/>
</dbReference>
<dbReference type="STRING" id="502779.C1H2U8"/>
<evidence type="ECO:0000256" key="5">
    <source>
        <dbReference type="ARBA" id="ARBA00023128"/>
    </source>
</evidence>
<proteinExistence type="predicted"/>
<keyword evidence="7" id="KW-0830">Ubiquinone</keyword>
<gene>
    <name evidence="7" type="ORF">PAAG_05091</name>
</gene>
<evidence type="ECO:0000256" key="2">
    <source>
        <dbReference type="ARBA" id="ARBA00022692"/>
    </source>
</evidence>
<keyword evidence="8" id="KW-1185">Reference proteome</keyword>
<evidence type="ECO:0000256" key="1">
    <source>
        <dbReference type="ARBA" id="ARBA00004448"/>
    </source>
</evidence>
<accession>C1H2U8</accession>
<evidence type="ECO:0000256" key="4">
    <source>
        <dbReference type="ARBA" id="ARBA00022989"/>
    </source>
</evidence>
<organism evidence="7 8">
    <name type="scientific">Paracoccidioides lutzii (strain ATCC MYA-826 / Pb01)</name>
    <name type="common">Paracoccidioides brasiliensis</name>
    <dbReference type="NCBI Taxonomy" id="502779"/>
    <lineage>
        <taxon>Eukaryota</taxon>
        <taxon>Fungi</taxon>
        <taxon>Dikarya</taxon>
        <taxon>Ascomycota</taxon>
        <taxon>Pezizomycotina</taxon>
        <taxon>Eurotiomycetes</taxon>
        <taxon>Eurotiomycetidae</taxon>
        <taxon>Onygenales</taxon>
        <taxon>Ajellomycetaceae</taxon>
        <taxon>Paracoccidioides</taxon>
    </lineage>
</organism>
<sequence>MPSSAKQEEVYHPRDAIAATVKTTLITGAVGLFASSVQNTLQKRNYGPWGVLTRTGGTVALFASVGGAYEFARTAAANLREKEDHWNAAWGGFFGGAAIGLRARTFPAVLGYGVVVATVLSVFEYTGGSLAGKGHANEEDEFARRERLRKNYRSPIEETVAQLGEGRGIHGVNYEERRRQRIKEHYGIDVPPAPQPAGP</sequence>
<dbReference type="RefSeq" id="XP_002792955.1">
    <property type="nucleotide sequence ID" value="XM_002792909.2"/>
</dbReference>
<dbReference type="eggNOG" id="ENOG502S81D">
    <property type="taxonomic scope" value="Eukaryota"/>
</dbReference>
<dbReference type="Pfam" id="PF02466">
    <property type="entry name" value="Tim17"/>
    <property type="match status" value="1"/>
</dbReference>
<name>C1H2U8_PARBA</name>
<evidence type="ECO:0000256" key="6">
    <source>
        <dbReference type="ARBA" id="ARBA00023136"/>
    </source>
</evidence>
<dbReference type="EMBL" id="KN294004">
    <property type="protein sequence ID" value="EEH34042.1"/>
    <property type="molecule type" value="Genomic_DNA"/>
</dbReference>
<keyword evidence="4" id="KW-1133">Transmembrane helix</keyword>
<protein>
    <submittedName>
        <fullName evidence="7">NADH-ubiquinone oxidoreductase 213 kDa subunit</fullName>
    </submittedName>
</protein>
<dbReference type="KEGG" id="pbl:PAAG_05091"/>
<dbReference type="HOGENOM" id="CLU_088319_0_0_1"/>
<dbReference type="Proteomes" id="UP000002059">
    <property type="component" value="Partially assembled WGS sequence"/>
</dbReference>
<keyword evidence="3" id="KW-0999">Mitochondrion inner membrane</keyword>
<dbReference type="PANTHER" id="PTHR21382">
    <property type="entry name" value="NADH-UBIQUINONE OXIDOREDUCTASE SUBUNIT"/>
    <property type="match status" value="1"/>
</dbReference>
<dbReference type="GO" id="GO:0045271">
    <property type="term" value="C:respiratory chain complex I"/>
    <property type="evidence" value="ECO:0007669"/>
    <property type="project" value="InterPro"/>
</dbReference>
<keyword evidence="2" id="KW-0812">Transmembrane</keyword>
<reference evidence="7 8" key="1">
    <citation type="journal article" date="2011" name="PLoS Genet.">
        <title>Comparative genomic analysis of human fungal pathogens causing paracoccidioidomycosis.</title>
        <authorList>
            <person name="Desjardins C.A."/>
            <person name="Champion M.D."/>
            <person name="Holder J.W."/>
            <person name="Muszewska A."/>
            <person name="Goldberg J."/>
            <person name="Bailao A.M."/>
            <person name="Brigido M.M."/>
            <person name="Ferreira M.E."/>
            <person name="Garcia A.M."/>
            <person name="Grynberg M."/>
            <person name="Gujja S."/>
            <person name="Heiman D.I."/>
            <person name="Henn M.R."/>
            <person name="Kodira C.D."/>
            <person name="Leon-Narvaez H."/>
            <person name="Longo L.V."/>
            <person name="Ma L.J."/>
            <person name="Malavazi I."/>
            <person name="Matsuo A.L."/>
            <person name="Morais F.V."/>
            <person name="Pereira M."/>
            <person name="Rodriguez-Brito S."/>
            <person name="Sakthikumar S."/>
            <person name="Salem-Izacc S.M."/>
            <person name="Sykes S.M."/>
            <person name="Teixeira M.M."/>
            <person name="Vallejo M.C."/>
            <person name="Walter M.E."/>
            <person name="Yandava C."/>
            <person name="Young S."/>
            <person name="Zeng Q."/>
            <person name="Zucker J."/>
            <person name="Felipe M.S."/>
            <person name="Goldman G.H."/>
            <person name="Haas B.J."/>
            <person name="McEwen J.G."/>
            <person name="Nino-Vega G."/>
            <person name="Puccia R."/>
            <person name="San-Blas G."/>
            <person name="Soares C.M."/>
            <person name="Birren B.W."/>
            <person name="Cuomo C.A."/>
        </authorList>
    </citation>
    <scope>NUCLEOTIDE SEQUENCE [LARGE SCALE GENOMIC DNA]</scope>
    <source>
        <strain evidence="8">ATCC MYA-826 / Pb01</strain>
    </source>
</reference>
<keyword evidence="5" id="KW-0496">Mitochondrion</keyword>
<dbReference type="AlphaFoldDB" id="C1H2U8"/>
<comment type="subcellular location">
    <subcellularLocation>
        <location evidence="1">Mitochondrion inner membrane</location>
        <topology evidence="1">Multi-pass membrane protein</topology>
    </subcellularLocation>
</comment>
<evidence type="ECO:0000313" key="7">
    <source>
        <dbReference type="EMBL" id="EEH34042.1"/>
    </source>
</evidence>
<dbReference type="PANTHER" id="PTHR21382:SF1">
    <property type="entry name" value="NADH DEHYDROGENASE [UBIQUINONE] 1 ALPHA SUBCOMPLEX SUBUNIT 11"/>
    <property type="match status" value="1"/>
</dbReference>
<evidence type="ECO:0000256" key="3">
    <source>
        <dbReference type="ARBA" id="ARBA00022792"/>
    </source>
</evidence>
<dbReference type="GO" id="GO:0006120">
    <property type="term" value="P:mitochondrial electron transport, NADH to ubiquinone"/>
    <property type="evidence" value="ECO:0007669"/>
    <property type="project" value="InterPro"/>
</dbReference>
<keyword evidence="6" id="KW-0472">Membrane</keyword>